<proteinExistence type="inferred from homology"/>
<evidence type="ECO:0000313" key="4">
    <source>
        <dbReference type="EMBL" id="OHA59688.1"/>
    </source>
</evidence>
<gene>
    <name evidence="4" type="ORF">A2589_02425</name>
</gene>
<comment type="similarity">
    <text evidence="1">Belongs to the bacterial sugar transferase family.</text>
</comment>
<feature type="transmembrane region" description="Helical" evidence="2">
    <location>
        <begin position="69"/>
        <end position="89"/>
    </location>
</feature>
<feature type="transmembrane region" description="Helical" evidence="2">
    <location>
        <begin position="6"/>
        <end position="23"/>
    </location>
</feature>
<keyword evidence="2" id="KW-0472">Membrane</keyword>
<comment type="caution">
    <text evidence="4">The sequence shown here is derived from an EMBL/GenBank/DDBJ whole genome shotgun (WGS) entry which is preliminary data.</text>
</comment>
<name>A0A1G2QGZ0_9BACT</name>
<feature type="transmembrane region" description="Helical" evidence="2">
    <location>
        <begin position="276"/>
        <end position="297"/>
    </location>
</feature>
<reference evidence="4 5" key="1">
    <citation type="journal article" date="2016" name="Nat. Commun.">
        <title>Thousands of microbial genomes shed light on interconnected biogeochemical processes in an aquifer system.</title>
        <authorList>
            <person name="Anantharaman K."/>
            <person name="Brown C.T."/>
            <person name="Hug L.A."/>
            <person name="Sharon I."/>
            <person name="Castelle C.J."/>
            <person name="Probst A.J."/>
            <person name="Thomas B.C."/>
            <person name="Singh A."/>
            <person name="Wilkins M.J."/>
            <person name="Karaoz U."/>
            <person name="Brodie E.L."/>
            <person name="Williams K.H."/>
            <person name="Hubbard S.S."/>
            <person name="Banfield J.F."/>
        </authorList>
    </citation>
    <scope>NUCLEOTIDE SEQUENCE [LARGE SCALE GENOMIC DNA]</scope>
</reference>
<keyword evidence="2" id="KW-0812">Transmembrane</keyword>
<accession>A0A1G2QGZ0</accession>
<feature type="transmembrane region" description="Helical" evidence="2">
    <location>
        <begin position="35"/>
        <end position="57"/>
    </location>
</feature>
<feature type="transmembrane region" description="Helical" evidence="2">
    <location>
        <begin position="133"/>
        <end position="151"/>
    </location>
</feature>
<dbReference type="STRING" id="1802439.A2589_02425"/>
<dbReference type="PANTHER" id="PTHR30576">
    <property type="entry name" value="COLANIC BIOSYNTHESIS UDP-GLUCOSE LIPID CARRIER TRANSFERASE"/>
    <property type="match status" value="1"/>
</dbReference>
<organism evidence="4 5">
    <name type="scientific">Candidatus Vogelbacteria bacterium RIFOXYD1_FULL_46_19</name>
    <dbReference type="NCBI Taxonomy" id="1802439"/>
    <lineage>
        <taxon>Bacteria</taxon>
        <taxon>Candidatus Vogeliibacteriota</taxon>
    </lineage>
</organism>
<keyword evidence="2" id="KW-1133">Transmembrane helix</keyword>
<dbReference type="GO" id="GO:0016780">
    <property type="term" value="F:phosphotransferase activity, for other substituted phosphate groups"/>
    <property type="evidence" value="ECO:0007669"/>
    <property type="project" value="TreeGrafter"/>
</dbReference>
<dbReference type="AlphaFoldDB" id="A0A1G2QGZ0"/>
<protein>
    <recommendedName>
        <fullName evidence="3">Bacterial sugar transferase domain-containing protein</fullName>
    </recommendedName>
</protein>
<sequence>MEKVLVWGLIGDGAWGYFVVLSLPMKIRITGQPVLLVLGDIVALVLALWLTLVLRYADLPSSAVFESHLVPFSVIFLIWLGVYFIYDLYSEQTTFFQRQLDSVLSSAHIVNSIIALAFFYFIPYFYITPKTNLFLFLLVSFVLLIGWRRYLAVWVIRGSEQQLFFACAGVAVTELVEEITTNPLYRIKLIAEEEAKSEQNTMEPLVVINTHDSDSGRLLGFYNMMSFGARFITLDSLYETVFGRVPVANISERWFLESVSTQPKPVYDLFKRLMDILIAGTLGSVTIWVYPLVWILVKLGDGGSLFSIQERVGQNNRPVKLYKFRTMEIANDGGHWQSTDNQVTRLGSWLRRSRIDELPQLWNVIKGDLSLIGPRPEFAEAVRHYSQEIKYYNIRHLLKPGLSGWAQIYEQRYSGEKTHHTIGIEATKNKLSYDIYYLKNRNILLDLKIALKTIRILLSRSGI</sequence>
<dbReference type="EMBL" id="MHTK01000006">
    <property type="protein sequence ID" value="OHA59688.1"/>
    <property type="molecule type" value="Genomic_DNA"/>
</dbReference>
<evidence type="ECO:0000256" key="1">
    <source>
        <dbReference type="ARBA" id="ARBA00006464"/>
    </source>
</evidence>
<feature type="domain" description="Bacterial sugar transferase" evidence="3">
    <location>
        <begin position="271"/>
        <end position="458"/>
    </location>
</feature>
<dbReference type="PANTHER" id="PTHR30576:SF0">
    <property type="entry name" value="UNDECAPRENYL-PHOSPHATE N-ACETYLGALACTOSAMINYL 1-PHOSPHATE TRANSFERASE-RELATED"/>
    <property type="match status" value="1"/>
</dbReference>
<feature type="transmembrane region" description="Helical" evidence="2">
    <location>
        <begin position="109"/>
        <end position="127"/>
    </location>
</feature>
<evidence type="ECO:0000256" key="2">
    <source>
        <dbReference type="SAM" id="Phobius"/>
    </source>
</evidence>
<evidence type="ECO:0000313" key="5">
    <source>
        <dbReference type="Proteomes" id="UP000177838"/>
    </source>
</evidence>
<dbReference type="Proteomes" id="UP000177838">
    <property type="component" value="Unassembled WGS sequence"/>
</dbReference>
<dbReference type="Pfam" id="PF02397">
    <property type="entry name" value="Bac_transf"/>
    <property type="match status" value="1"/>
</dbReference>
<evidence type="ECO:0000259" key="3">
    <source>
        <dbReference type="Pfam" id="PF02397"/>
    </source>
</evidence>
<dbReference type="InterPro" id="IPR003362">
    <property type="entry name" value="Bact_transf"/>
</dbReference>